<keyword evidence="2" id="KW-1185">Reference proteome</keyword>
<evidence type="ECO:0000313" key="2">
    <source>
        <dbReference type="Proteomes" id="UP000002872"/>
    </source>
</evidence>
<dbReference type="HOGENOM" id="CLU_1200114_0_0_1"/>
<evidence type="ECO:0000313" key="1">
    <source>
        <dbReference type="EMBL" id="EIJ88346.1"/>
    </source>
</evidence>
<dbReference type="AlphaFoldDB" id="I3EGJ9"/>
<sequence length="231" mass="26007">MHTVRVDGKKDESTKKQNVLVDEAKKLLSISVPKDEIQERVLKYFSEYGYYSAFVIFKREIGSTMSPSPLLKEREEIRLLSGNGKFLQVLAATQKLHPCLFFNSPRIAFDIIKQDIMEDLYIRIGSEGCALARVEKELSPIVLENTDLLPCLEELVSSILFGESSPEEVVVQRDVIFSSINHLLLMSVDYVMQNSIKALLMGISVASETPEIINITKGCKMFQNILSSLSL</sequence>
<dbReference type="InParanoid" id="I3EGJ9"/>
<accession>I3EGJ9</accession>
<dbReference type="Proteomes" id="UP000002872">
    <property type="component" value="Unassembled WGS sequence"/>
</dbReference>
<dbReference type="OrthoDB" id="2415936at2759"/>
<organism evidence="1 2">
    <name type="scientific">Nematocida parisii (strain ERTm3)</name>
    <name type="common">Nematode killer fungus</name>
    <dbReference type="NCBI Taxonomy" id="935791"/>
    <lineage>
        <taxon>Eukaryota</taxon>
        <taxon>Fungi</taxon>
        <taxon>Fungi incertae sedis</taxon>
        <taxon>Microsporidia</taxon>
        <taxon>Nematocida</taxon>
    </lineage>
</organism>
<gene>
    <name evidence="1" type="ORF">NEQG_01790</name>
</gene>
<reference evidence="1" key="1">
    <citation type="submission" date="2011-01" db="EMBL/GenBank/DDBJ databases">
        <title>The Genome Sequence of Nematocida parisii strain ERTm3.</title>
        <authorList>
            <consortium name="The Broad Institute Genome Sequencing Platform"/>
            <consortium name="The Broad Institute Genome Sequencing Center for Infectious Disease"/>
            <person name="Cuomo C."/>
            <person name="Troemel E."/>
            <person name="Young S.K."/>
            <person name="Zeng Q."/>
            <person name="Gargeya S."/>
            <person name="Fitzgerald M."/>
            <person name="Haas B."/>
            <person name="Abouelleil A."/>
            <person name="Alvarado L."/>
            <person name="Arachchi H.M."/>
            <person name="Berlin A."/>
            <person name="Chapman S.B."/>
            <person name="Gearin G."/>
            <person name="Goldberg J."/>
            <person name="Griggs A."/>
            <person name="Gujja S."/>
            <person name="Hansen M."/>
            <person name="Heiman D."/>
            <person name="Howarth C."/>
            <person name="Larimer J."/>
            <person name="Lui A."/>
            <person name="MacDonald P.J.P."/>
            <person name="McCowen C."/>
            <person name="Montmayeur A."/>
            <person name="Murphy C."/>
            <person name="Neiman D."/>
            <person name="Pearson M."/>
            <person name="Priest M."/>
            <person name="Roberts A."/>
            <person name="Saif S."/>
            <person name="Shea T."/>
            <person name="Sisk P."/>
            <person name="Stolte C."/>
            <person name="Sykes S."/>
            <person name="Wortman J."/>
            <person name="Nusbaum C."/>
            <person name="Birren B."/>
        </authorList>
    </citation>
    <scope>NUCLEOTIDE SEQUENCE</scope>
    <source>
        <strain evidence="1">ERTm3</strain>
    </source>
</reference>
<evidence type="ECO:0008006" key="3">
    <source>
        <dbReference type="Google" id="ProtNLM"/>
    </source>
</evidence>
<dbReference type="VEuPathDB" id="MicrosporidiaDB:NEQG_01790"/>
<protein>
    <recommendedName>
        <fullName evidence="3">LisH domain-containing protein</fullName>
    </recommendedName>
</protein>
<dbReference type="OMA" id="LLMSVDY"/>
<proteinExistence type="predicted"/>
<name>I3EGJ9_NEMP3</name>
<dbReference type="EMBL" id="GL870879">
    <property type="protein sequence ID" value="EIJ88346.1"/>
    <property type="molecule type" value="Genomic_DNA"/>
</dbReference>